<dbReference type="GeneID" id="90610976"/>
<comment type="caution">
    <text evidence="1">The sequence shown here is derived from an EMBL/GenBank/DDBJ whole genome shotgun (WGS) entry which is preliminary data.</text>
</comment>
<proteinExistence type="predicted"/>
<dbReference type="GO" id="GO:0032259">
    <property type="term" value="P:methylation"/>
    <property type="evidence" value="ECO:0007669"/>
    <property type="project" value="UniProtKB-KW"/>
</dbReference>
<gene>
    <name evidence="1" type="ORF">CEE69_23840</name>
</gene>
<dbReference type="RefSeq" id="WP_099263145.1">
    <property type="nucleotide sequence ID" value="NZ_NIZW01000022.1"/>
</dbReference>
<accession>A0A2G1W1F5</accession>
<protein>
    <submittedName>
        <fullName evidence="1">SAM-dependent methyltransferase</fullName>
    </submittedName>
</protein>
<dbReference type="Pfam" id="PF12847">
    <property type="entry name" value="Methyltransf_18"/>
    <property type="match status" value="1"/>
</dbReference>
<sequence length="227" mass="25670">MPRLDARLKLVASEIRGQIHADIGSDHGHLLAALLASGRIQRGIAVENKPQPHRNSSATLERLNADIRLGDGLDVIHENEIDSLSICGMGGQSIVRILCEHPNRLPEQLVLQPNKAIDLVRQWARSNGYWLTDEKSTTGTRRFEVLVLARSTSNPDPVYQQLVDAGLDEPMGLMFGPWFLLRNDNELLQRLSEEQRYLQTKQNLTPSSRKRLDLIQRLMSSDHFLSR</sequence>
<organism evidence="1 2">
    <name type="scientific">Rhodopirellula bahusiensis</name>
    <dbReference type="NCBI Taxonomy" id="2014065"/>
    <lineage>
        <taxon>Bacteria</taxon>
        <taxon>Pseudomonadati</taxon>
        <taxon>Planctomycetota</taxon>
        <taxon>Planctomycetia</taxon>
        <taxon>Pirellulales</taxon>
        <taxon>Pirellulaceae</taxon>
        <taxon>Rhodopirellula</taxon>
    </lineage>
</organism>
<evidence type="ECO:0000313" key="2">
    <source>
        <dbReference type="Proteomes" id="UP000225740"/>
    </source>
</evidence>
<name>A0A2G1W1F5_9BACT</name>
<dbReference type="EMBL" id="NIZW01000022">
    <property type="protein sequence ID" value="PHQ32815.1"/>
    <property type="molecule type" value="Genomic_DNA"/>
</dbReference>
<dbReference type="InterPro" id="IPR029063">
    <property type="entry name" value="SAM-dependent_MTases_sf"/>
</dbReference>
<dbReference type="Gene3D" id="3.40.50.150">
    <property type="entry name" value="Vaccinia Virus protein VP39"/>
    <property type="match status" value="1"/>
</dbReference>
<keyword evidence="1" id="KW-0808">Transferase</keyword>
<dbReference type="OrthoDB" id="5881184at2"/>
<keyword evidence="2" id="KW-1185">Reference proteome</keyword>
<dbReference type="Proteomes" id="UP000225740">
    <property type="component" value="Unassembled WGS sequence"/>
</dbReference>
<dbReference type="PANTHER" id="PTHR38451">
    <property type="entry name" value="TRNA (ADENINE(22)-N(1))-METHYLTRANSFERASE"/>
    <property type="match status" value="1"/>
</dbReference>
<dbReference type="InterPro" id="IPR006901">
    <property type="entry name" value="TrmK"/>
</dbReference>
<dbReference type="PANTHER" id="PTHR38451:SF1">
    <property type="entry name" value="TRNA (ADENINE(22)-N(1))-METHYLTRANSFERASE"/>
    <property type="match status" value="1"/>
</dbReference>
<dbReference type="GO" id="GO:0160105">
    <property type="term" value="F:tRNA (adenine(22)-N1)-methyltransferase activity"/>
    <property type="evidence" value="ECO:0007669"/>
    <property type="project" value="InterPro"/>
</dbReference>
<keyword evidence="1" id="KW-0489">Methyltransferase</keyword>
<evidence type="ECO:0000313" key="1">
    <source>
        <dbReference type="EMBL" id="PHQ32815.1"/>
    </source>
</evidence>
<dbReference type="PIRSF" id="PIRSF018637">
    <property type="entry name" value="TrmK"/>
    <property type="match status" value="1"/>
</dbReference>
<dbReference type="AlphaFoldDB" id="A0A2G1W1F5"/>
<reference evidence="1 2" key="1">
    <citation type="submission" date="2017-06" db="EMBL/GenBank/DDBJ databases">
        <title>Description of Rhodopirellula bahusiensis sp. nov.</title>
        <authorList>
            <person name="Kizina J."/>
            <person name="Harder J."/>
        </authorList>
    </citation>
    <scope>NUCLEOTIDE SEQUENCE [LARGE SCALE GENOMIC DNA]</scope>
    <source>
        <strain evidence="1 2">SWK21</strain>
    </source>
</reference>